<feature type="region of interest" description="Disordered" evidence="1">
    <location>
        <begin position="229"/>
        <end position="250"/>
    </location>
</feature>
<dbReference type="HOGENOM" id="CLU_433589_0_0_1"/>
<dbReference type="OrthoDB" id="2687329at2759"/>
<reference evidence="3" key="2">
    <citation type="submission" date="2015-01" db="EMBL/GenBank/DDBJ databases">
        <title>Evolutionary Origins and Diversification of the Mycorrhizal Mutualists.</title>
        <authorList>
            <consortium name="DOE Joint Genome Institute"/>
            <consortium name="Mycorrhizal Genomics Consortium"/>
            <person name="Kohler A."/>
            <person name="Kuo A."/>
            <person name="Nagy L.G."/>
            <person name="Floudas D."/>
            <person name="Copeland A."/>
            <person name="Barry K.W."/>
            <person name="Cichocki N."/>
            <person name="Veneault-Fourrey C."/>
            <person name="LaButti K."/>
            <person name="Lindquist E.A."/>
            <person name="Lipzen A."/>
            <person name="Lundell T."/>
            <person name="Morin E."/>
            <person name="Murat C."/>
            <person name="Riley R."/>
            <person name="Ohm R."/>
            <person name="Sun H."/>
            <person name="Tunlid A."/>
            <person name="Henrissat B."/>
            <person name="Grigoriev I.V."/>
            <person name="Hibbett D.S."/>
            <person name="Martin F."/>
        </authorList>
    </citation>
    <scope>NUCLEOTIDE SEQUENCE [LARGE SCALE GENOMIC DNA]</scope>
    <source>
        <strain evidence="3">UH-Slu-Lm8-n1</strain>
    </source>
</reference>
<evidence type="ECO:0000313" key="3">
    <source>
        <dbReference type="Proteomes" id="UP000054485"/>
    </source>
</evidence>
<dbReference type="AlphaFoldDB" id="A0A0D0ALV2"/>
<dbReference type="InParanoid" id="A0A0D0ALV2"/>
<sequence length="631" mass="70115">MTVYAYLYDHESKKVFVLVKLDHEEVCHSPSDIASAKLALSASLGGVPRPSCDESVADQSPWLQVLNVVGVLNVPNIHNVGYDHPLFAVTPGDSDFLVETPYGRPSILGKPGPMWFLWQLLQASVPFNPPLPPNELSHSANLVFEDTSNLSHRTANEPVASTSGYSHSTHLAVAEQLPPAGSLTATDDTYLLDTILGLAPHIPFDIQSTTMMHLLDDNNMGWPAPNPFTGNLGEPGPSEKPSEVVSGEPAPIDENLALHPDLQWRDSNYLWGKLEPDERKKALRMLGKKPCCWHRVIELTKALILGSLLVGMHGNPFHISGVDQQRAITSSFLTALRIDGKTYTDLMQQPLTLKNGKQKTYVGWQVIHTHVHWISLLLSLPPNTFEQLVSFFENKASELRKIVKGAMTPLTGFCAEGWEREMMKRCLSELNSRQNKKVQEALTELVVSQLFRELFWVALLIPVEGLADEKRSGRVADLFPDELCASVGCVSQDTVGNLLTLIYHTMLLMLREGPNKESIDSYAKHEAMNEIIIAALSPMYANPKEFPKFTETVMSLPFIVHEHVLDMNPKTKYPRTHGRVMGHVVKLIDVTEPDDAPRRLGLPNNKLGFYCGRAFTDVFCSHSDFEALPSS</sequence>
<keyword evidence="3" id="KW-1185">Reference proteome</keyword>
<gene>
    <name evidence="2" type="ORF">CY34DRAFT_17153</name>
</gene>
<organism evidence="2 3">
    <name type="scientific">Suillus luteus UH-Slu-Lm8-n1</name>
    <dbReference type="NCBI Taxonomy" id="930992"/>
    <lineage>
        <taxon>Eukaryota</taxon>
        <taxon>Fungi</taxon>
        <taxon>Dikarya</taxon>
        <taxon>Basidiomycota</taxon>
        <taxon>Agaricomycotina</taxon>
        <taxon>Agaricomycetes</taxon>
        <taxon>Agaricomycetidae</taxon>
        <taxon>Boletales</taxon>
        <taxon>Suillineae</taxon>
        <taxon>Suillaceae</taxon>
        <taxon>Suillus</taxon>
    </lineage>
</organism>
<reference evidence="2 3" key="1">
    <citation type="submission" date="2014-04" db="EMBL/GenBank/DDBJ databases">
        <authorList>
            <consortium name="DOE Joint Genome Institute"/>
            <person name="Kuo A."/>
            <person name="Ruytinx J."/>
            <person name="Rineau F."/>
            <person name="Colpaert J."/>
            <person name="Kohler A."/>
            <person name="Nagy L.G."/>
            <person name="Floudas D."/>
            <person name="Copeland A."/>
            <person name="Barry K.W."/>
            <person name="Cichocki N."/>
            <person name="Veneault-Fourrey C."/>
            <person name="LaButti K."/>
            <person name="Lindquist E.A."/>
            <person name="Lipzen A."/>
            <person name="Lundell T."/>
            <person name="Morin E."/>
            <person name="Murat C."/>
            <person name="Sun H."/>
            <person name="Tunlid A."/>
            <person name="Henrissat B."/>
            <person name="Grigoriev I.V."/>
            <person name="Hibbett D.S."/>
            <person name="Martin F."/>
            <person name="Nordberg H.P."/>
            <person name="Cantor M.N."/>
            <person name="Hua S.X."/>
        </authorList>
    </citation>
    <scope>NUCLEOTIDE SEQUENCE [LARGE SCALE GENOMIC DNA]</scope>
    <source>
        <strain evidence="2 3">UH-Slu-Lm8-n1</strain>
    </source>
</reference>
<evidence type="ECO:0000256" key="1">
    <source>
        <dbReference type="SAM" id="MobiDB-lite"/>
    </source>
</evidence>
<dbReference type="EMBL" id="KN835648">
    <property type="protein sequence ID" value="KIK35227.1"/>
    <property type="molecule type" value="Genomic_DNA"/>
</dbReference>
<accession>A0A0D0ALV2</accession>
<evidence type="ECO:0000313" key="2">
    <source>
        <dbReference type="EMBL" id="KIK35227.1"/>
    </source>
</evidence>
<name>A0A0D0ALV2_9AGAM</name>
<proteinExistence type="predicted"/>
<dbReference type="Proteomes" id="UP000054485">
    <property type="component" value="Unassembled WGS sequence"/>
</dbReference>
<protein>
    <submittedName>
        <fullName evidence="2">Uncharacterized protein</fullName>
    </submittedName>
</protein>